<evidence type="ECO:0000313" key="2">
    <source>
        <dbReference type="Proteomes" id="UP001057402"/>
    </source>
</evidence>
<protein>
    <submittedName>
        <fullName evidence="1">Uncharacterized protein</fullName>
    </submittedName>
</protein>
<accession>A0ACB9L2P4</accession>
<evidence type="ECO:0000313" key="1">
    <source>
        <dbReference type="EMBL" id="KAI4303599.1"/>
    </source>
</evidence>
<reference evidence="2" key="1">
    <citation type="journal article" date="2023" name="Front. Plant Sci.">
        <title>Chromosomal-level genome assembly of Melastoma candidum provides insights into trichome evolution.</title>
        <authorList>
            <person name="Zhong Y."/>
            <person name="Wu W."/>
            <person name="Sun C."/>
            <person name="Zou P."/>
            <person name="Liu Y."/>
            <person name="Dai S."/>
            <person name="Zhou R."/>
        </authorList>
    </citation>
    <scope>NUCLEOTIDE SEQUENCE [LARGE SCALE GENOMIC DNA]</scope>
</reference>
<organism evidence="1 2">
    <name type="scientific">Melastoma candidum</name>
    <dbReference type="NCBI Taxonomy" id="119954"/>
    <lineage>
        <taxon>Eukaryota</taxon>
        <taxon>Viridiplantae</taxon>
        <taxon>Streptophyta</taxon>
        <taxon>Embryophyta</taxon>
        <taxon>Tracheophyta</taxon>
        <taxon>Spermatophyta</taxon>
        <taxon>Magnoliopsida</taxon>
        <taxon>eudicotyledons</taxon>
        <taxon>Gunneridae</taxon>
        <taxon>Pentapetalae</taxon>
        <taxon>rosids</taxon>
        <taxon>malvids</taxon>
        <taxon>Myrtales</taxon>
        <taxon>Melastomataceae</taxon>
        <taxon>Melastomatoideae</taxon>
        <taxon>Melastomateae</taxon>
        <taxon>Melastoma</taxon>
    </lineage>
</organism>
<name>A0ACB9L2P4_9MYRT</name>
<comment type="caution">
    <text evidence="1">The sequence shown here is derived from an EMBL/GenBank/DDBJ whole genome shotgun (WGS) entry which is preliminary data.</text>
</comment>
<sequence>MGTRSGSGGILGWEKSGGGGGDGGGGGGGGVDYDEEEQQEEGHEEECDVGLGLRMQLNENTSDATPSSSSSSVFPRRKAAPAHHHPQPHPYHHYLTGDYVGGGSAYGNIANLNQVSYMGLGGPSEATPKSIFQSPDCFSSGGTSSAKTAKPLHLLHHPLSASGKMGASGNVRVPFTAAQWQELERQNTILKYMMASVPVPSELLPISTPKSYPNVVPPSRGGGDPEPWRCRRTDGKKWRCSRDVAPHQKYCERHSHKNRPRSRKPVELPPAAAATSADYLLNPAAKSTSTATAKRSVASQPQHQHQQPPPVDSRQAPSSHFVTTFDQDTPACFNSSQPFDQPRCLDWFMKGETIPNQDWHPHQHQIDVYRRNDSGSGSGRSDIDPFQLKQASQYFGTMPQDCGLLLMEGVVDPGRGQQTRRFIDAWSDVDDGGGNRSMSSYNPSPGKNFDLPTSSLSLTMCGGEGGEYSLGSHRMGEKPHWMSGGMGHHGSWMGSPPGGPLAEALCLGSIGGGGGGGAGCVRYQSSPRGCSSITTTTTSSRSSSKDEGQEELNFIG</sequence>
<keyword evidence="2" id="KW-1185">Reference proteome</keyword>
<gene>
    <name evidence="1" type="ORF">MLD38_039208</name>
</gene>
<dbReference type="EMBL" id="CM042891">
    <property type="protein sequence ID" value="KAI4303599.1"/>
    <property type="molecule type" value="Genomic_DNA"/>
</dbReference>
<dbReference type="Proteomes" id="UP001057402">
    <property type="component" value="Chromosome 12"/>
</dbReference>
<proteinExistence type="predicted"/>